<sequence>MSTFLIGLSIAMLLFLLAAGLTLIFGMLRIINFAHGAMYMFGAYLAYQIATASGNFWLALVVAPLGMALLGALTERWLLRPIYAMPHEFQLLITFGLILVLEEAVHVFWGLNGRSIATPAALTGSVEWFGTAFARYRLFVIALGAAMVVLLLVGIERSRIGLIVRASSVNPAMAANLGVKVNTVRTAVFAAGAALAGLAGAIAGPMLPIQLQMGTTIILDCFIVVILGGLGNIRGAVLGALLIGMTRAYGQQWLPEWIDILTYGVLIGTLLLRPQGLFSKKERLA</sequence>
<feature type="transmembrane region" description="Helical" evidence="9">
    <location>
        <begin position="56"/>
        <end position="79"/>
    </location>
</feature>
<evidence type="ECO:0000256" key="4">
    <source>
        <dbReference type="ARBA" id="ARBA00022692"/>
    </source>
</evidence>
<protein>
    <submittedName>
        <fullName evidence="10">Amino acid/amide ABC transporter membrane protein 1 (HAAT family)</fullName>
    </submittedName>
</protein>
<keyword evidence="2" id="KW-0813">Transport</keyword>
<keyword evidence="3" id="KW-1003">Cell membrane</keyword>
<keyword evidence="6 9" id="KW-1133">Transmembrane helix</keyword>
<dbReference type="PANTHER" id="PTHR11795">
    <property type="entry name" value="BRANCHED-CHAIN AMINO ACID TRANSPORT SYSTEM PERMEASE PROTEIN LIVH"/>
    <property type="match status" value="1"/>
</dbReference>
<evidence type="ECO:0000256" key="9">
    <source>
        <dbReference type="SAM" id="Phobius"/>
    </source>
</evidence>
<reference evidence="10 11" key="1">
    <citation type="submission" date="2018-07" db="EMBL/GenBank/DDBJ databases">
        <title>Genomic Encyclopedia of Type Strains, Phase IV (KMG-IV): sequencing the most valuable type-strain genomes for metagenomic binning, comparative biology and taxonomic classification.</title>
        <authorList>
            <person name="Goeker M."/>
        </authorList>
    </citation>
    <scope>NUCLEOTIDE SEQUENCE [LARGE SCALE GENOMIC DNA]</scope>
    <source>
        <strain evidence="10 11">DSM 21634</strain>
    </source>
</reference>
<name>A0A368XTQ3_9BURK</name>
<dbReference type="OrthoDB" id="8888656at2"/>
<dbReference type="AlphaFoldDB" id="A0A368XTQ3"/>
<keyword evidence="7 9" id="KW-0472">Membrane</keyword>
<evidence type="ECO:0000256" key="3">
    <source>
        <dbReference type="ARBA" id="ARBA00022475"/>
    </source>
</evidence>
<feature type="transmembrane region" description="Helical" evidence="9">
    <location>
        <begin position="221"/>
        <end position="245"/>
    </location>
</feature>
<evidence type="ECO:0000313" key="10">
    <source>
        <dbReference type="EMBL" id="RCW69404.1"/>
    </source>
</evidence>
<evidence type="ECO:0000256" key="6">
    <source>
        <dbReference type="ARBA" id="ARBA00022989"/>
    </source>
</evidence>
<evidence type="ECO:0000256" key="1">
    <source>
        <dbReference type="ARBA" id="ARBA00004651"/>
    </source>
</evidence>
<feature type="transmembrane region" description="Helical" evidence="9">
    <location>
        <begin position="187"/>
        <end position="209"/>
    </location>
</feature>
<proteinExistence type="inferred from homology"/>
<dbReference type="PANTHER" id="PTHR11795:SF442">
    <property type="entry name" value="ABC TRANSPORTER ATP-BINDING PROTEIN"/>
    <property type="match status" value="1"/>
</dbReference>
<keyword evidence="5" id="KW-0029">Amino-acid transport</keyword>
<feature type="transmembrane region" description="Helical" evidence="9">
    <location>
        <begin position="6"/>
        <end position="26"/>
    </location>
</feature>
<dbReference type="GO" id="GO:0006865">
    <property type="term" value="P:amino acid transport"/>
    <property type="evidence" value="ECO:0007669"/>
    <property type="project" value="UniProtKB-KW"/>
</dbReference>
<accession>A0A368XTQ3</accession>
<dbReference type="CDD" id="cd06582">
    <property type="entry name" value="TM_PBP1_LivH_like"/>
    <property type="match status" value="1"/>
</dbReference>
<comment type="similarity">
    <text evidence="8">Belongs to the binding-protein-dependent transport system permease family. LivHM subfamily.</text>
</comment>
<evidence type="ECO:0000256" key="5">
    <source>
        <dbReference type="ARBA" id="ARBA00022970"/>
    </source>
</evidence>
<feature type="transmembrane region" description="Helical" evidence="9">
    <location>
        <begin position="91"/>
        <end position="109"/>
    </location>
</feature>
<dbReference type="EMBL" id="QPJK01000006">
    <property type="protein sequence ID" value="RCW69404.1"/>
    <property type="molecule type" value="Genomic_DNA"/>
</dbReference>
<evidence type="ECO:0000256" key="7">
    <source>
        <dbReference type="ARBA" id="ARBA00023136"/>
    </source>
</evidence>
<keyword evidence="11" id="KW-1185">Reference proteome</keyword>
<dbReference type="Proteomes" id="UP000252884">
    <property type="component" value="Unassembled WGS sequence"/>
</dbReference>
<comment type="subcellular location">
    <subcellularLocation>
        <location evidence="1">Cell membrane</location>
        <topology evidence="1">Multi-pass membrane protein</topology>
    </subcellularLocation>
</comment>
<evidence type="ECO:0000256" key="8">
    <source>
        <dbReference type="ARBA" id="ARBA00037998"/>
    </source>
</evidence>
<evidence type="ECO:0000256" key="2">
    <source>
        <dbReference type="ARBA" id="ARBA00022448"/>
    </source>
</evidence>
<dbReference type="InterPro" id="IPR001851">
    <property type="entry name" value="ABC_transp_permease"/>
</dbReference>
<gene>
    <name evidence="10" type="ORF">DES41_106278</name>
</gene>
<organism evidence="10 11">
    <name type="scientific">Pseudorhodoferax soli</name>
    <dbReference type="NCBI Taxonomy" id="545864"/>
    <lineage>
        <taxon>Bacteria</taxon>
        <taxon>Pseudomonadati</taxon>
        <taxon>Pseudomonadota</taxon>
        <taxon>Betaproteobacteria</taxon>
        <taxon>Burkholderiales</taxon>
        <taxon>Comamonadaceae</taxon>
    </lineage>
</organism>
<feature type="transmembrane region" description="Helical" evidence="9">
    <location>
        <begin position="136"/>
        <end position="155"/>
    </location>
</feature>
<dbReference type="InterPro" id="IPR052157">
    <property type="entry name" value="BCAA_transport_permease"/>
</dbReference>
<dbReference type="GO" id="GO:0005886">
    <property type="term" value="C:plasma membrane"/>
    <property type="evidence" value="ECO:0007669"/>
    <property type="project" value="UniProtKB-SubCell"/>
</dbReference>
<dbReference type="GO" id="GO:0022857">
    <property type="term" value="F:transmembrane transporter activity"/>
    <property type="evidence" value="ECO:0007669"/>
    <property type="project" value="InterPro"/>
</dbReference>
<dbReference type="RefSeq" id="WP_114469809.1">
    <property type="nucleotide sequence ID" value="NZ_QPJK01000006.1"/>
</dbReference>
<evidence type="ECO:0000313" key="11">
    <source>
        <dbReference type="Proteomes" id="UP000252884"/>
    </source>
</evidence>
<keyword evidence="4 9" id="KW-0812">Transmembrane</keyword>
<comment type="caution">
    <text evidence="10">The sequence shown here is derived from an EMBL/GenBank/DDBJ whole genome shotgun (WGS) entry which is preliminary data.</text>
</comment>
<feature type="transmembrane region" description="Helical" evidence="9">
    <location>
        <begin position="33"/>
        <end position="50"/>
    </location>
</feature>
<dbReference type="Pfam" id="PF02653">
    <property type="entry name" value="BPD_transp_2"/>
    <property type="match status" value="1"/>
</dbReference>